<reference evidence="1" key="1">
    <citation type="submission" date="2005-08" db="EMBL/GenBank/DDBJ databases">
        <title>Complete sequence of Dechloromonas aromatica RCB.</title>
        <authorList>
            <person name="Salinero K.K."/>
            <person name="Copeland A."/>
            <person name="Lucas S."/>
            <person name="Lapidus A."/>
            <person name="Barry K."/>
            <person name="Detter J.C."/>
            <person name="Glavina T."/>
            <person name="Hammon N."/>
            <person name="Israni S."/>
            <person name="Pitluck S."/>
            <person name="Di Bartolo G."/>
            <person name="Trong S."/>
            <person name="Schmutz J."/>
            <person name="Larimer F."/>
            <person name="Land M."/>
            <person name="Ivanova N."/>
            <person name="Richardson P."/>
        </authorList>
    </citation>
    <scope>NUCLEOTIDE SEQUENCE</scope>
    <source>
        <strain evidence="1">RCB</strain>
    </source>
</reference>
<proteinExistence type="predicted"/>
<organism evidence="1">
    <name type="scientific">Dechloromonas aromatica (strain RCB)</name>
    <dbReference type="NCBI Taxonomy" id="159087"/>
    <lineage>
        <taxon>Bacteria</taxon>
        <taxon>Pseudomonadati</taxon>
        <taxon>Pseudomonadota</taxon>
        <taxon>Betaproteobacteria</taxon>
        <taxon>Rhodocyclales</taxon>
        <taxon>Azonexaceae</taxon>
        <taxon>Dechloromonas</taxon>
    </lineage>
</organism>
<evidence type="ECO:0000313" key="1">
    <source>
        <dbReference type="EMBL" id="AAZ46654.1"/>
    </source>
</evidence>
<gene>
    <name evidence="1" type="ordered locus">Daro_1908</name>
</gene>
<dbReference type="AlphaFoldDB" id="Q47ES7"/>
<sequence length="93" mass="10531">MSHRNFSFLLEVVEEGKNNAPQVRTKAPFIDTRGRTKIFLASFADPAFATPSRFHDGVDVRRGGFARTQQFDFLPPFIQAPFSKVHSVHRSVP</sequence>
<name>Q47ES7_DECAR</name>
<dbReference type="HOGENOM" id="CLU_2394827_0_0_4"/>
<dbReference type="KEGG" id="dar:Daro_1908"/>
<dbReference type="EMBL" id="CP000089">
    <property type="protein sequence ID" value="AAZ46654.1"/>
    <property type="molecule type" value="Genomic_DNA"/>
</dbReference>
<accession>Q47ES7</accession>
<protein>
    <submittedName>
        <fullName evidence="1">Uncharacterized protein</fullName>
    </submittedName>
</protein>